<gene>
    <name evidence="1" type="ORF">Acife_0781</name>
</gene>
<evidence type="ECO:0000313" key="2">
    <source>
        <dbReference type="Proteomes" id="UP000009220"/>
    </source>
</evidence>
<reference evidence="1 2" key="1">
    <citation type="journal article" date="2011" name="J. Bacteriol.">
        <title>Draft genome of the psychrotolerant acidophile Acidithiobacillus ferrivorans SS3.</title>
        <authorList>
            <person name="Liljeqvist M."/>
            <person name="Valdes J."/>
            <person name="Holmes D.S."/>
            <person name="Dopson M."/>
        </authorList>
    </citation>
    <scope>NUCLEOTIDE SEQUENCE [LARGE SCALE GENOMIC DNA]</scope>
    <source>
        <strain evidence="1 2">SS3</strain>
    </source>
</reference>
<dbReference type="HOGENOM" id="CLU_2857424_0_0_6"/>
<protein>
    <submittedName>
        <fullName evidence="1">Uncharacterized protein</fullName>
    </submittedName>
</protein>
<dbReference type="AlphaFoldDB" id="G0JM25"/>
<organism evidence="1 2">
    <name type="scientific">Acidithiobacillus ferrivorans SS3</name>
    <dbReference type="NCBI Taxonomy" id="743299"/>
    <lineage>
        <taxon>Bacteria</taxon>
        <taxon>Pseudomonadati</taxon>
        <taxon>Pseudomonadota</taxon>
        <taxon>Acidithiobacillia</taxon>
        <taxon>Acidithiobacillales</taxon>
        <taxon>Acidithiobacillaceae</taxon>
        <taxon>Acidithiobacillus</taxon>
    </lineage>
</organism>
<name>G0JM25_9PROT</name>
<sequence>MLHRVKQAAQSPYCFGLIDAHNSFTFCKININPFQRLGEPGAQPARHICLYLRSLVEQNNGGDV</sequence>
<dbReference type="Proteomes" id="UP000009220">
    <property type="component" value="Chromosome"/>
</dbReference>
<dbReference type="STRING" id="743299.Acife_0781"/>
<proteinExistence type="predicted"/>
<accession>G0JM25</accession>
<dbReference type="KEGG" id="afi:Acife_0781"/>
<evidence type="ECO:0000313" key="1">
    <source>
        <dbReference type="EMBL" id="AEM46975.1"/>
    </source>
</evidence>
<dbReference type="EMBL" id="CP002985">
    <property type="protein sequence ID" value="AEM46975.1"/>
    <property type="molecule type" value="Genomic_DNA"/>
</dbReference>